<evidence type="ECO:0000313" key="2">
    <source>
        <dbReference type="Proteomes" id="UP000799302"/>
    </source>
</evidence>
<organism evidence="1 2">
    <name type="scientific">Microthyrium microscopicum</name>
    <dbReference type="NCBI Taxonomy" id="703497"/>
    <lineage>
        <taxon>Eukaryota</taxon>
        <taxon>Fungi</taxon>
        <taxon>Dikarya</taxon>
        <taxon>Ascomycota</taxon>
        <taxon>Pezizomycotina</taxon>
        <taxon>Dothideomycetes</taxon>
        <taxon>Dothideomycetes incertae sedis</taxon>
        <taxon>Microthyriales</taxon>
        <taxon>Microthyriaceae</taxon>
        <taxon>Microthyrium</taxon>
    </lineage>
</organism>
<sequence length="510" mass="57011">MADKVIVVEAGMDQCDIDRTPSALFTDDEHQRYTWLCRHSGRMAIKNHRNGSVRDPKTSSPPRYSTLVLDASGDEWLTNWERLFETLRIQQLRNPKFFHVDPAHRDALLEFAVTSGRTGECAEVNGCVGRERSKHARKKERAAKRQDYYTPSSGLFVDQCRGIVDHYCLRDGMIRKEVVEDLDYHVGDGVGEGLFTVKTNRGMHQARIVVIAVGPGNSPRIPGQIPGQRIDGACHVMQMEKFPDPVVKTKITRGQTTNVLVVGGGLTSAQIGDLEIKSGVTKVWHVMRSHLKVKPFDLNLEWLGKFRNVKQAIFWSADSDEERWEQIKLARNGGSITPTFHKIMKAHVARGRLSVFTNTVVEARVWDPGAQRWTVQTEPEIDLPPLDYIYYATGIQSDIRSLPFLQTIQKKFPIESHGGLPCINDDLMWKDEVPLFVTGRLGALKIGPGAANLAGARSGAERIAWSIADILDENDVNLVDKDLSSLGIGNRYNSLTSDSETDPDESQESA</sequence>
<dbReference type="PANTHER" id="PTHR38663">
    <property type="match status" value="1"/>
</dbReference>
<dbReference type="Proteomes" id="UP000799302">
    <property type="component" value="Unassembled WGS sequence"/>
</dbReference>
<reference evidence="1" key="1">
    <citation type="journal article" date="2020" name="Stud. Mycol.">
        <title>101 Dothideomycetes genomes: a test case for predicting lifestyles and emergence of pathogens.</title>
        <authorList>
            <person name="Haridas S."/>
            <person name="Albert R."/>
            <person name="Binder M."/>
            <person name="Bloem J."/>
            <person name="Labutti K."/>
            <person name="Salamov A."/>
            <person name="Andreopoulos B."/>
            <person name="Baker S."/>
            <person name="Barry K."/>
            <person name="Bills G."/>
            <person name="Bluhm B."/>
            <person name="Cannon C."/>
            <person name="Castanera R."/>
            <person name="Culley D."/>
            <person name="Daum C."/>
            <person name="Ezra D."/>
            <person name="Gonzalez J."/>
            <person name="Henrissat B."/>
            <person name="Kuo A."/>
            <person name="Liang C."/>
            <person name="Lipzen A."/>
            <person name="Lutzoni F."/>
            <person name="Magnuson J."/>
            <person name="Mondo S."/>
            <person name="Nolan M."/>
            <person name="Ohm R."/>
            <person name="Pangilinan J."/>
            <person name="Park H.-J."/>
            <person name="Ramirez L."/>
            <person name="Alfaro M."/>
            <person name="Sun H."/>
            <person name="Tritt A."/>
            <person name="Yoshinaga Y."/>
            <person name="Zwiers L.-H."/>
            <person name="Turgeon B."/>
            <person name="Goodwin S."/>
            <person name="Spatafora J."/>
            <person name="Crous P."/>
            <person name="Grigoriev I."/>
        </authorList>
    </citation>
    <scope>NUCLEOTIDE SEQUENCE</scope>
    <source>
        <strain evidence="1">CBS 115976</strain>
    </source>
</reference>
<dbReference type="PANTHER" id="PTHR38663:SF1">
    <property type="entry name" value="L-ORNITHINE N(5)-MONOOXYGENASE"/>
    <property type="match status" value="1"/>
</dbReference>
<dbReference type="InterPro" id="IPR036188">
    <property type="entry name" value="FAD/NAD-bd_sf"/>
</dbReference>
<protein>
    <submittedName>
        <fullName evidence="1">FAD binding domain-containing protein</fullName>
    </submittedName>
</protein>
<proteinExistence type="predicted"/>
<evidence type="ECO:0000313" key="1">
    <source>
        <dbReference type="EMBL" id="KAF2671450.1"/>
    </source>
</evidence>
<dbReference type="AlphaFoldDB" id="A0A6A6UI30"/>
<name>A0A6A6UI30_9PEZI</name>
<dbReference type="EMBL" id="MU004233">
    <property type="protein sequence ID" value="KAF2671450.1"/>
    <property type="molecule type" value="Genomic_DNA"/>
</dbReference>
<dbReference type="SUPFAM" id="SSF51905">
    <property type="entry name" value="FAD/NAD(P)-binding domain"/>
    <property type="match status" value="1"/>
</dbReference>
<keyword evidence="2" id="KW-1185">Reference proteome</keyword>
<dbReference type="OrthoDB" id="76038at2759"/>
<accession>A0A6A6UI30</accession>
<gene>
    <name evidence="1" type="ORF">BT63DRAFT_432405</name>
</gene>
<dbReference type="Gene3D" id="3.50.50.60">
    <property type="entry name" value="FAD/NAD(P)-binding domain"/>
    <property type="match status" value="1"/>
</dbReference>